<dbReference type="OrthoDB" id="3405189at2"/>
<dbReference type="Proteomes" id="UP000245697">
    <property type="component" value="Unassembled WGS sequence"/>
</dbReference>
<dbReference type="AlphaFoldDB" id="A0A316FRS6"/>
<dbReference type="InterPro" id="IPR012347">
    <property type="entry name" value="Ferritin-like"/>
</dbReference>
<dbReference type="PANTHER" id="PTHR38593">
    <property type="entry name" value="BLR2558 PROTEIN"/>
    <property type="match status" value="1"/>
</dbReference>
<protein>
    <submittedName>
        <fullName evidence="3">Putative membrane protein</fullName>
    </submittedName>
</protein>
<proteinExistence type="predicted"/>
<reference evidence="3 4" key="1">
    <citation type="submission" date="2018-05" db="EMBL/GenBank/DDBJ databases">
        <title>Genomic Encyclopedia of Archaeal and Bacterial Type Strains, Phase II (KMG-II): from individual species to whole genera.</title>
        <authorList>
            <person name="Goeker M."/>
        </authorList>
    </citation>
    <scope>NUCLEOTIDE SEQUENCE [LARGE SCALE GENOMIC DNA]</scope>
    <source>
        <strain evidence="3 4">DSM 45184</strain>
    </source>
</reference>
<name>A0A316FRS6_9ACTN</name>
<dbReference type="EMBL" id="QGGR01000002">
    <property type="protein sequence ID" value="PWK51329.1"/>
    <property type="molecule type" value="Genomic_DNA"/>
</dbReference>
<feature type="signal peptide" evidence="1">
    <location>
        <begin position="1"/>
        <end position="25"/>
    </location>
</feature>
<dbReference type="PANTHER" id="PTHR38593:SF1">
    <property type="entry name" value="BLR2558 PROTEIN"/>
    <property type="match status" value="1"/>
</dbReference>
<dbReference type="RefSeq" id="WP_109589728.1">
    <property type="nucleotide sequence ID" value="NZ_BONA01000046.1"/>
</dbReference>
<evidence type="ECO:0000256" key="1">
    <source>
        <dbReference type="SAM" id="SignalP"/>
    </source>
</evidence>
<dbReference type="InterPro" id="IPR025419">
    <property type="entry name" value="DUF4142"/>
</dbReference>
<comment type="caution">
    <text evidence="3">The sequence shown here is derived from an EMBL/GenBank/DDBJ whole genome shotgun (WGS) entry which is preliminary data.</text>
</comment>
<dbReference type="Gene3D" id="1.20.1260.10">
    <property type="match status" value="1"/>
</dbReference>
<evidence type="ECO:0000313" key="3">
    <source>
        <dbReference type="EMBL" id="PWK51329.1"/>
    </source>
</evidence>
<feature type="chain" id="PRO_5016451017" evidence="1">
    <location>
        <begin position="26"/>
        <end position="184"/>
    </location>
</feature>
<evidence type="ECO:0000259" key="2">
    <source>
        <dbReference type="Pfam" id="PF13628"/>
    </source>
</evidence>
<evidence type="ECO:0000313" key="4">
    <source>
        <dbReference type="Proteomes" id="UP000245697"/>
    </source>
</evidence>
<organism evidence="3 4">
    <name type="scientific">Actinoplanes xinjiangensis</name>
    <dbReference type="NCBI Taxonomy" id="512350"/>
    <lineage>
        <taxon>Bacteria</taxon>
        <taxon>Bacillati</taxon>
        <taxon>Actinomycetota</taxon>
        <taxon>Actinomycetes</taxon>
        <taxon>Micromonosporales</taxon>
        <taxon>Micromonosporaceae</taxon>
        <taxon>Actinoplanes</taxon>
    </lineage>
</organism>
<feature type="domain" description="DUF4142" evidence="2">
    <location>
        <begin position="31"/>
        <end position="160"/>
    </location>
</feature>
<dbReference type="Pfam" id="PF13628">
    <property type="entry name" value="DUF4142"/>
    <property type="match status" value="1"/>
</dbReference>
<sequence length="184" mass="19561">MLFRRMLTALGVAGLLALAPTPVQAAGPSPEDAAFLVAAHQGGLAEIAAGRIAWQKTTTPEVKTVAGALMRDHIRLNAAIYHEARKLRVYLPSQPTPEQQSLIRTYEAAGADTFDEHFILTQLAAHRATMELISGYLEEDGDPSVKALARRAAPVIAAHHLLLREAAEAEGIAGYAGKGGRPTP</sequence>
<keyword evidence="1" id="KW-0732">Signal</keyword>
<accession>A0A316FRS6</accession>
<gene>
    <name evidence="3" type="ORF">BC793_102357</name>
</gene>
<keyword evidence="4" id="KW-1185">Reference proteome</keyword>